<dbReference type="Proteomes" id="UP000029004">
    <property type="component" value="Unassembled WGS sequence"/>
</dbReference>
<evidence type="ECO:0000256" key="1">
    <source>
        <dbReference type="SAM" id="MobiDB-lite"/>
    </source>
</evidence>
<evidence type="ECO:0000256" key="2">
    <source>
        <dbReference type="SAM" id="Phobius"/>
    </source>
</evidence>
<dbReference type="Pfam" id="PF09972">
    <property type="entry name" value="DUF2207"/>
    <property type="match status" value="1"/>
</dbReference>
<dbReference type="STRING" id="762211.BSTEL_0025"/>
<comment type="caution">
    <text evidence="5">The sequence shown here is derived from an EMBL/GenBank/DDBJ whole genome shotgun (WGS) entry which is preliminary data.</text>
</comment>
<keyword evidence="2" id="KW-1133">Transmembrane helix</keyword>
<feature type="transmembrane region" description="Helical" evidence="2">
    <location>
        <begin position="533"/>
        <end position="552"/>
    </location>
</feature>
<evidence type="ECO:0000313" key="6">
    <source>
        <dbReference type="Proteomes" id="UP000029004"/>
    </source>
</evidence>
<name>A0A087DP56_9BIFI</name>
<feature type="transmembrane region" description="Helical" evidence="2">
    <location>
        <begin position="319"/>
        <end position="341"/>
    </location>
</feature>
<accession>A0A087DP56</accession>
<dbReference type="InterPro" id="IPR018702">
    <property type="entry name" value="DUF2207"/>
</dbReference>
<gene>
    <name evidence="5" type="ORF">BSTEL_0025</name>
</gene>
<dbReference type="InterPro" id="IPR048389">
    <property type="entry name" value="YciQ-like_C"/>
</dbReference>
<dbReference type="OrthoDB" id="3223373at2"/>
<feature type="compositionally biased region" description="Gly residues" evidence="1">
    <location>
        <begin position="734"/>
        <end position="754"/>
    </location>
</feature>
<protein>
    <submittedName>
        <fullName evidence="5">Membrane protein</fullName>
    </submittedName>
</protein>
<evidence type="ECO:0000259" key="3">
    <source>
        <dbReference type="Pfam" id="PF09972"/>
    </source>
</evidence>
<dbReference type="RefSeq" id="WP_034527941.1">
    <property type="nucleotide sequence ID" value="NZ_JGZP01000012.1"/>
</dbReference>
<dbReference type="Pfam" id="PF20990">
    <property type="entry name" value="DUF2207_C"/>
    <property type="match status" value="1"/>
</dbReference>
<feature type="domain" description="Predicted membrane protein YciQ-like C-terminal" evidence="4">
    <location>
        <begin position="354"/>
        <end position="638"/>
    </location>
</feature>
<keyword evidence="2" id="KW-0472">Membrane</keyword>
<organism evidence="5 6">
    <name type="scientific">Bifidobacterium stellenboschense</name>
    <dbReference type="NCBI Taxonomy" id="762211"/>
    <lineage>
        <taxon>Bacteria</taxon>
        <taxon>Bacillati</taxon>
        <taxon>Actinomycetota</taxon>
        <taxon>Actinomycetes</taxon>
        <taxon>Bifidobacteriales</taxon>
        <taxon>Bifidobacteriaceae</taxon>
        <taxon>Bifidobacterium</taxon>
    </lineage>
</organism>
<proteinExistence type="predicted"/>
<keyword evidence="6" id="KW-1185">Reference proteome</keyword>
<feature type="region of interest" description="Disordered" evidence="1">
    <location>
        <begin position="727"/>
        <end position="754"/>
    </location>
</feature>
<dbReference type="AlphaFoldDB" id="A0A087DP56"/>
<evidence type="ECO:0000259" key="4">
    <source>
        <dbReference type="Pfam" id="PF20990"/>
    </source>
</evidence>
<evidence type="ECO:0000313" key="5">
    <source>
        <dbReference type="EMBL" id="KFI97306.1"/>
    </source>
</evidence>
<feature type="domain" description="DUF2207" evidence="3">
    <location>
        <begin position="40"/>
        <end position="275"/>
    </location>
</feature>
<keyword evidence="2" id="KW-0812">Transmembrane</keyword>
<reference evidence="5 6" key="1">
    <citation type="submission" date="2014-03" db="EMBL/GenBank/DDBJ databases">
        <title>Genomics of Bifidobacteria.</title>
        <authorList>
            <person name="Ventura M."/>
            <person name="Milani C."/>
            <person name="Lugli G.A."/>
        </authorList>
    </citation>
    <scope>NUCLEOTIDE SEQUENCE [LARGE SCALE GENOMIC DNA]</scope>
    <source>
        <strain evidence="5 6">DSM 23968</strain>
    </source>
</reference>
<dbReference type="eggNOG" id="COG4907">
    <property type="taxonomic scope" value="Bacteria"/>
</dbReference>
<sequence length="754" mass="80925">MRHGLVRSAVNALIATAILVGILLLGHSGLVGGALLSCRTIDYTAVATAEGDLKVDTRYDYRLKAREDDDGYTKRWKQLYWQYTLERGKLTDITDITVRNVTTGETYTRIDPQNPEPINDGTWDLKYANHWYIADVTDGADDPRPYEPGRDGLDGADATDGTKTIEIGWNIPATKETDSLKFDVSFTMHDIATKHDDVTTFQWEPIKSTSQVPAGTITGSVRFPGGAGASNVWSWLHTERDSETDTDADGRTGDGTFDFTVHDLRSGDYLNVVAAYDSRFAGDIAHTVHDDALADLTSTERAKEQEWRDGRRREAWTQLGWWGALAAAAIGLCAWGLIAAFRSRRLAGYHGPIVYWRDPPQVSPASAARLMDAMDGLPVGGITGKRADRMLNECSLAGTVMALAVKKAVAIYPGPSWMYRGVDLSRADPVGLSRMIGADPRLVAASDETSTIVILPAVFTPQRASLGLCRSESACLDLIVDISRRVGSPVFDFTQMKTACKNWRDGYKSMERFTTAAANEYAMLDAVRSMAKGYMLPMAFLLILGSALLTSPVLTSNIAVQLCVGAPSVWTSVFILGAGMPKRFTAAGEDYAGRCLGLKRYMEDFSDFTDRGPADLALWDWYMVYAAAFGISGKMAAELAKAYPQLADPAWLDAYGAGSVWYWNYRRHEWHRRYGHGGGFGSSGPWSDGSSSGGMGGFGGDAFAGGLGDIGSQLSSGFDSVASTISAAAPSSSSGGGGFGGGGGGSGGGSGGGR</sequence>
<feature type="compositionally biased region" description="Basic and acidic residues" evidence="1">
    <location>
        <begin position="141"/>
        <end position="153"/>
    </location>
</feature>
<feature type="region of interest" description="Disordered" evidence="1">
    <location>
        <begin position="139"/>
        <end position="159"/>
    </location>
</feature>
<dbReference type="EMBL" id="JGZP01000012">
    <property type="protein sequence ID" value="KFI97306.1"/>
    <property type="molecule type" value="Genomic_DNA"/>
</dbReference>